<sequence length="42" mass="5210">MYQQINEPFFIIHPNSDNCFYPWVEFKNTYEKDFEDFDNADP</sequence>
<dbReference type="EMBL" id="FRAV01000081">
    <property type="protein sequence ID" value="SHM72277.1"/>
    <property type="molecule type" value="Genomic_DNA"/>
</dbReference>
<evidence type="ECO:0000313" key="1">
    <source>
        <dbReference type="EMBL" id="SHM72277.1"/>
    </source>
</evidence>
<organism evidence="1 2">
    <name type="scientific">Chryseobacterium polytrichastri</name>
    <dbReference type="NCBI Taxonomy" id="1302687"/>
    <lineage>
        <taxon>Bacteria</taxon>
        <taxon>Pseudomonadati</taxon>
        <taxon>Bacteroidota</taxon>
        <taxon>Flavobacteriia</taxon>
        <taxon>Flavobacteriales</taxon>
        <taxon>Weeksellaceae</taxon>
        <taxon>Chryseobacterium group</taxon>
        <taxon>Chryseobacterium</taxon>
    </lineage>
</organism>
<keyword evidence="2" id="KW-1185">Reference proteome</keyword>
<dbReference type="STRING" id="1302687.SAMN05444267_10816"/>
<evidence type="ECO:0000313" key="2">
    <source>
        <dbReference type="Proteomes" id="UP000184364"/>
    </source>
</evidence>
<accession>A0A1M7L3E7</accession>
<protein>
    <submittedName>
        <fullName evidence="1">Uncharacterized protein</fullName>
    </submittedName>
</protein>
<name>A0A1M7L3E7_9FLAO</name>
<dbReference type="Proteomes" id="UP000184364">
    <property type="component" value="Unassembled WGS sequence"/>
</dbReference>
<proteinExistence type="predicted"/>
<reference evidence="2" key="1">
    <citation type="submission" date="2016-11" db="EMBL/GenBank/DDBJ databases">
        <authorList>
            <person name="Varghese N."/>
            <person name="Submissions S."/>
        </authorList>
    </citation>
    <scope>NUCLEOTIDE SEQUENCE [LARGE SCALE GENOMIC DNA]</scope>
    <source>
        <strain evidence="2">DSM 26899</strain>
    </source>
</reference>
<gene>
    <name evidence="1" type="ORF">SAMN05444267_10816</name>
</gene>
<dbReference type="AlphaFoldDB" id="A0A1M7L3E7"/>